<dbReference type="InterPro" id="IPR000182">
    <property type="entry name" value="GNAT_dom"/>
</dbReference>
<proteinExistence type="predicted"/>
<feature type="domain" description="N-acetyltransferase" evidence="1">
    <location>
        <begin position="10"/>
        <end position="175"/>
    </location>
</feature>
<dbReference type="Proteomes" id="UP001221009">
    <property type="component" value="Chromosome"/>
</dbReference>
<dbReference type="Pfam" id="PF13302">
    <property type="entry name" value="Acetyltransf_3"/>
    <property type="match status" value="1"/>
</dbReference>
<sequence length="311" mass="36111">MKYPIKTERLIIRLAEPEDAESIFSYRSDFAENKYQGWFPDSVEEVRDYISNMPATMDIANICFQFTIILADENRLIGDMGISFTNHNNMQAELGCTLHKDYQKKGYATEALKAMVDYLFGTLDKHRIIASVDPRNTASIQLIERLGFRKEAHFKESYYLRGDWVDDIIYAQLKTEWGNNDKYSKEEIMIDPQIITLQFNECISRADINALSSLMTENHVFIDMANNRIVGKSDNIVKAWKPFFRLYPGYRNIFESVTVNGSMVIMQGYSICSDQVLNNVHAIWVAEIKENKVNLWHIHPDTKENRNKFGI</sequence>
<dbReference type="PROSITE" id="PS51186">
    <property type="entry name" value="GNAT"/>
    <property type="match status" value="1"/>
</dbReference>
<dbReference type="SUPFAM" id="SSF54427">
    <property type="entry name" value="NTF2-like"/>
    <property type="match status" value="1"/>
</dbReference>
<evidence type="ECO:0000259" key="1">
    <source>
        <dbReference type="PROSITE" id="PS51186"/>
    </source>
</evidence>
<name>A0AAX3QM84_PARDI</name>
<dbReference type="InterPro" id="IPR016181">
    <property type="entry name" value="Acyl_CoA_acyltransferase"/>
</dbReference>
<organism evidence="2 3">
    <name type="scientific">Parabacteroides distasonis</name>
    <dbReference type="NCBI Taxonomy" id="823"/>
    <lineage>
        <taxon>Bacteria</taxon>
        <taxon>Pseudomonadati</taxon>
        <taxon>Bacteroidota</taxon>
        <taxon>Bacteroidia</taxon>
        <taxon>Bacteroidales</taxon>
        <taxon>Tannerellaceae</taxon>
        <taxon>Parabacteroides</taxon>
    </lineage>
</organism>
<dbReference type="Gene3D" id="3.40.630.30">
    <property type="match status" value="1"/>
</dbReference>
<dbReference type="RefSeq" id="WP_011967263.1">
    <property type="nucleotide sequence ID" value="NZ_AP019729.1"/>
</dbReference>
<dbReference type="PANTHER" id="PTHR43792">
    <property type="entry name" value="GNAT FAMILY, PUTATIVE (AFU_ORTHOLOGUE AFUA_3G00765)-RELATED-RELATED"/>
    <property type="match status" value="1"/>
</dbReference>
<dbReference type="EMBL" id="CP120353">
    <property type="protein sequence ID" value="WET63661.1"/>
    <property type="molecule type" value="Genomic_DNA"/>
</dbReference>
<evidence type="ECO:0000313" key="2">
    <source>
        <dbReference type="EMBL" id="WET63661.1"/>
    </source>
</evidence>
<gene>
    <name evidence="2" type="ORF">P2T59_18440</name>
</gene>
<evidence type="ECO:0000313" key="3">
    <source>
        <dbReference type="Proteomes" id="UP001221009"/>
    </source>
</evidence>
<protein>
    <submittedName>
        <fullName evidence="2">GNAT family protein</fullName>
    </submittedName>
</protein>
<dbReference type="SUPFAM" id="SSF55729">
    <property type="entry name" value="Acyl-CoA N-acyltransferases (Nat)"/>
    <property type="match status" value="1"/>
</dbReference>
<dbReference type="InterPro" id="IPR051531">
    <property type="entry name" value="N-acetyltransferase"/>
</dbReference>
<dbReference type="AlphaFoldDB" id="A0AAX3QM84"/>
<dbReference type="Gene3D" id="3.10.450.50">
    <property type="match status" value="1"/>
</dbReference>
<accession>A0AAX3QM84</accession>
<dbReference type="CDD" id="cd04301">
    <property type="entry name" value="NAT_SF"/>
    <property type="match status" value="1"/>
</dbReference>
<dbReference type="PANTHER" id="PTHR43792:SF1">
    <property type="entry name" value="N-ACETYLTRANSFERASE DOMAIN-CONTAINING PROTEIN"/>
    <property type="match status" value="1"/>
</dbReference>
<dbReference type="InterPro" id="IPR032710">
    <property type="entry name" value="NTF2-like_dom_sf"/>
</dbReference>
<dbReference type="GO" id="GO:0016747">
    <property type="term" value="F:acyltransferase activity, transferring groups other than amino-acyl groups"/>
    <property type="evidence" value="ECO:0007669"/>
    <property type="project" value="InterPro"/>
</dbReference>
<reference evidence="2" key="1">
    <citation type="submission" date="2023-03" db="EMBL/GenBank/DDBJ databases">
        <title>Parabacteroides distasonis, a bacteria resistant against UC.</title>
        <authorList>
            <person name="Dai W."/>
        </authorList>
    </citation>
    <scope>NUCLEOTIDE SEQUENCE</scope>
    <source>
        <strain evidence="2">F1-28</strain>
    </source>
</reference>